<dbReference type="InterPro" id="IPR013656">
    <property type="entry name" value="PAS_4"/>
</dbReference>
<feature type="domain" description="STAS" evidence="2">
    <location>
        <begin position="357"/>
        <end position="468"/>
    </location>
</feature>
<dbReference type="PANTHER" id="PTHR33745">
    <property type="entry name" value="RSBT ANTAGONIST PROTEIN RSBS-RELATED"/>
    <property type="match status" value="1"/>
</dbReference>
<evidence type="ECO:0000313" key="4">
    <source>
        <dbReference type="Proteomes" id="UP000440224"/>
    </source>
</evidence>
<evidence type="ECO:0000259" key="2">
    <source>
        <dbReference type="PROSITE" id="PS50801"/>
    </source>
</evidence>
<comment type="caution">
    <text evidence="3">The sequence shown here is derived from an EMBL/GenBank/DDBJ whole genome shotgun (WGS) entry which is preliminary data.</text>
</comment>
<dbReference type="EMBL" id="WJIE01000012">
    <property type="protein sequence ID" value="MRG96669.1"/>
    <property type="molecule type" value="Genomic_DNA"/>
</dbReference>
<dbReference type="AlphaFoldDB" id="A0A6N7PXQ2"/>
<dbReference type="PANTHER" id="PTHR33745:SF3">
    <property type="entry name" value="RSBT CO-ANTAGONIST PROTEIN RSBRC"/>
    <property type="match status" value="1"/>
</dbReference>
<keyword evidence="1" id="KW-0597">Phosphoprotein</keyword>
<dbReference type="RefSeq" id="WP_153823472.1">
    <property type="nucleotide sequence ID" value="NZ_WJIE01000012.1"/>
</dbReference>
<reference evidence="3 4" key="1">
    <citation type="submission" date="2019-10" db="EMBL/GenBank/DDBJ databases">
        <title>A soil myxobacterium in the family Polyangiaceae.</title>
        <authorList>
            <person name="Li Y."/>
            <person name="Wang J."/>
        </authorList>
    </citation>
    <scope>NUCLEOTIDE SEQUENCE [LARGE SCALE GENOMIC DNA]</scope>
    <source>
        <strain evidence="3 4">DSM 14734</strain>
    </source>
</reference>
<dbReference type="InterPro" id="IPR051932">
    <property type="entry name" value="Bact_StressResp_Reg"/>
</dbReference>
<protein>
    <submittedName>
        <fullName evidence="3">PAS domain-containing protein</fullName>
    </submittedName>
</protein>
<evidence type="ECO:0000313" key="3">
    <source>
        <dbReference type="EMBL" id="MRG96669.1"/>
    </source>
</evidence>
<dbReference type="OrthoDB" id="5486853at2"/>
<dbReference type="CDD" id="cd07041">
    <property type="entry name" value="STAS_RsbR_RsbS_like"/>
    <property type="match status" value="1"/>
</dbReference>
<dbReference type="InterPro" id="IPR036513">
    <property type="entry name" value="STAS_dom_sf"/>
</dbReference>
<dbReference type="Pfam" id="PF08448">
    <property type="entry name" value="PAS_4"/>
    <property type="match status" value="1"/>
</dbReference>
<dbReference type="Pfam" id="PF01740">
    <property type="entry name" value="STAS"/>
    <property type="match status" value="1"/>
</dbReference>
<organism evidence="3 4">
    <name type="scientific">Polyangium spumosum</name>
    <dbReference type="NCBI Taxonomy" id="889282"/>
    <lineage>
        <taxon>Bacteria</taxon>
        <taxon>Pseudomonadati</taxon>
        <taxon>Myxococcota</taxon>
        <taxon>Polyangia</taxon>
        <taxon>Polyangiales</taxon>
        <taxon>Polyangiaceae</taxon>
        <taxon>Polyangium</taxon>
    </lineage>
</organism>
<gene>
    <name evidence="3" type="ORF">GF068_32810</name>
</gene>
<name>A0A6N7PXQ2_9BACT</name>
<dbReference type="InterPro" id="IPR002645">
    <property type="entry name" value="STAS_dom"/>
</dbReference>
<dbReference type="SUPFAM" id="SSF55785">
    <property type="entry name" value="PYP-like sensor domain (PAS domain)"/>
    <property type="match status" value="2"/>
</dbReference>
<dbReference type="Gene3D" id="3.30.750.24">
    <property type="entry name" value="STAS domain"/>
    <property type="match status" value="1"/>
</dbReference>
<keyword evidence="4" id="KW-1185">Reference proteome</keyword>
<evidence type="ECO:0000256" key="1">
    <source>
        <dbReference type="ARBA" id="ARBA00022553"/>
    </source>
</evidence>
<sequence length="478" mass="51664">MRMDLPPAETLLRGCPTPLALVSSSGEALVTNAAWEARVGGGALDTRVHEEDRSALAAARARALGGEATQGIDVRLARGGHERARLSFWRADAQTLWASAEAYRDEEEERKARILNDCFRVMEANIWSCDTEGKILVSDGKGLALLGLVPGQMVGMNIFDAYPPGSAAHAVVKRTLDGESFFYEDVSEKAHWLNVYTPRLDASGVVEGLQSISVNFGANLQLSKKSKVLADCVDRLPICIWAFDESGSCTLLAGALGARLGVSAELVGKDLFEVYGDRPDFVADMKRALAGEEHIVERDLGDVHIRTRFVPIHDPFGEIIGACAATEDATEQHLFQVKLTEQLALIESQKQAIAELGTPIIEVWQDVLVVPVVGALDAARAEQMLEVLLEAVVHRQARFVILDLTGVEAVDASTAEHLVRVAAAVRLLGCEGIITGIRPSVAETIVGLGVDLSQTRTLRSLKDALRFCTGDSARRRAR</sequence>
<proteinExistence type="predicted"/>
<dbReference type="Proteomes" id="UP000440224">
    <property type="component" value="Unassembled WGS sequence"/>
</dbReference>
<dbReference type="SUPFAM" id="SSF52091">
    <property type="entry name" value="SpoIIaa-like"/>
    <property type="match status" value="1"/>
</dbReference>
<accession>A0A6N7PXQ2</accession>
<dbReference type="InterPro" id="IPR035965">
    <property type="entry name" value="PAS-like_dom_sf"/>
</dbReference>
<dbReference type="Gene3D" id="3.30.450.20">
    <property type="entry name" value="PAS domain"/>
    <property type="match status" value="2"/>
</dbReference>
<dbReference type="PROSITE" id="PS50801">
    <property type="entry name" value="STAS"/>
    <property type="match status" value="1"/>
</dbReference>
<dbReference type="SMART" id="SM00091">
    <property type="entry name" value="PAS"/>
    <property type="match status" value="2"/>
</dbReference>
<dbReference type="InterPro" id="IPR000014">
    <property type="entry name" value="PAS"/>
</dbReference>